<reference evidence="2" key="2">
    <citation type="submission" date="2018-07" db="EMBL/GenBank/DDBJ databases">
        <authorList>
            <person name="Quirk P.G."/>
            <person name="Krulwich T.A."/>
        </authorList>
    </citation>
    <scope>NUCLEOTIDE SEQUENCE</scope>
</reference>
<accession>A0A336N2R8</accession>
<evidence type="ECO:0000313" key="1">
    <source>
        <dbReference type="EMBL" id="SSX07112.1"/>
    </source>
</evidence>
<gene>
    <name evidence="2" type="primary">CSON005286</name>
    <name evidence="1" type="synonym">CSON014551</name>
</gene>
<name>A0A336N2R8_CULSO</name>
<sequence length="84" mass="9726">MLLHKLIMVIHGQQQLLANKDTKVVMENSVLLIHKKMVLTSKKKPMPMEHVVDPIHMLIHQVKNVQSHTQLAKMDSLHLVMTFQ</sequence>
<dbReference type="EMBL" id="UFQT01000831">
    <property type="protein sequence ID" value="SSX27455.1"/>
    <property type="molecule type" value="Genomic_DNA"/>
</dbReference>
<dbReference type="VEuPathDB" id="VectorBase:CSON014551"/>
<proteinExistence type="predicted"/>
<dbReference type="VEuPathDB" id="VectorBase:CSON005286"/>
<evidence type="ECO:0000313" key="2">
    <source>
        <dbReference type="EMBL" id="SSX32688.1"/>
    </source>
</evidence>
<dbReference type="EMBL" id="UFQT01002103">
    <property type="protein sequence ID" value="SSX32688.1"/>
    <property type="molecule type" value="Genomic_DNA"/>
</dbReference>
<dbReference type="AlphaFoldDB" id="A0A336N2R8"/>
<dbReference type="EMBL" id="UFQS01002103">
    <property type="protein sequence ID" value="SSX13250.1"/>
    <property type="molecule type" value="Genomic_DNA"/>
</dbReference>
<dbReference type="EMBL" id="UFQS01000831">
    <property type="protein sequence ID" value="SSX07112.1"/>
    <property type="molecule type" value="Genomic_DNA"/>
</dbReference>
<protein>
    <submittedName>
        <fullName evidence="2">CSON005286 protein</fullName>
    </submittedName>
    <submittedName>
        <fullName evidence="1">CSON014551 protein</fullName>
    </submittedName>
</protein>
<organism evidence="2">
    <name type="scientific">Culicoides sonorensis</name>
    <name type="common">Biting midge</name>
    <dbReference type="NCBI Taxonomy" id="179676"/>
    <lineage>
        <taxon>Eukaryota</taxon>
        <taxon>Metazoa</taxon>
        <taxon>Ecdysozoa</taxon>
        <taxon>Arthropoda</taxon>
        <taxon>Hexapoda</taxon>
        <taxon>Insecta</taxon>
        <taxon>Pterygota</taxon>
        <taxon>Neoptera</taxon>
        <taxon>Endopterygota</taxon>
        <taxon>Diptera</taxon>
        <taxon>Nematocera</taxon>
        <taxon>Chironomoidea</taxon>
        <taxon>Ceratopogonidae</taxon>
        <taxon>Ceratopogoninae</taxon>
        <taxon>Culicoides</taxon>
        <taxon>Monoculicoides</taxon>
    </lineage>
</organism>
<reference evidence="1" key="1">
    <citation type="submission" date="2018-04" db="EMBL/GenBank/DDBJ databases">
        <authorList>
            <person name="Go L.Y."/>
            <person name="Mitchell J.A."/>
        </authorList>
    </citation>
    <scope>NUCLEOTIDE SEQUENCE</scope>
    <source>
        <tissue evidence="1">Whole organism</tissue>
    </source>
</reference>